<reference evidence="3" key="2">
    <citation type="submission" date="2013-11" db="EMBL/GenBank/DDBJ databases">
        <title>The Genome Sequence of Phytophthora parasitica CJ05E6.</title>
        <authorList>
            <consortium name="The Broad Institute Genomics Platform"/>
            <person name="Russ C."/>
            <person name="Tyler B."/>
            <person name="Panabieres F."/>
            <person name="Shan W."/>
            <person name="Tripathy S."/>
            <person name="Grunwald N."/>
            <person name="Machado M."/>
            <person name="Johnson C.S."/>
            <person name="Arredondo F."/>
            <person name="Hong C."/>
            <person name="Coffey M."/>
            <person name="Young S.K."/>
            <person name="Zeng Q."/>
            <person name="Gargeya S."/>
            <person name="Fitzgerald M."/>
            <person name="Abouelleil A."/>
            <person name="Alvarado L."/>
            <person name="Chapman S.B."/>
            <person name="Gainer-Dewar J."/>
            <person name="Goldberg J."/>
            <person name="Griggs A."/>
            <person name="Gujja S."/>
            <person name="Hansen M."/>
            <person name="Howarth C."/>
            <person name="Imamovic A."/>
            <person name="Ireland A."/>
            <person name="Larimer J."/>
            <person name="McCowan C."/>
            <person name="Murphy C."/>
            <person name="Pearson M."/>
            <person name="Poon T.W."/>
            <person name="Priest M."/>
            <person name="Roberts A."/>
            <person name="Saif S."/>
            <person name="Shea T."/>
            <person name="Sykes S."/>
            <person name="Wortman J."/>
            <person name="Nusbaum C."/>
            <person name="Birren B."/>
        </authorList>
    </citation>
    <scope>NUCLEOTIDE SEQUENCE [LARGE SCALE GENOMIC DNA]</scope>
    <source>
        <strain evidence="3">CJ05E6</strain>
    </source>
</reference>
<name>W2GPP4_PHYNI</name>
<evidence type="ECO:0000256" key="1">
    <source>
        <dbReference type="SAM" id="MobiDB-lite"/>
    </source>
</evidence>
<dbReference type="Proteomes" id="UP000053864">
    <property type="component" value="Unassembled WGS sequence"/>
</dbReference>
<dbReference type="EMBL" id="KI673514">
    <property type="protein sequence ID" value="ETL37739.1"/>
    <property type="molecule type" value="Genomic_DNA"/>
</dbReference>
<dbReference type="AlphaFoldDB" id="W2GPP4"/>
<dbReference type="Proteomes" id="UP000053236">
    <property type="component" value="Unassembled WGS sequence"/>
</dbReference>
<gene>
    <name evidence="2" type="ORF">L915_10724</name>
    <name evidence="3" type="ORF">L916_10615</name>
</gene>
<protein>
    <submittedName>
        <fullName evidence="2">Uncharacterized protein</fullName>
    </submittedName>
</protein>
<sequence>MLNPGTHAASLATMISTATLSVSSKPVQTLEEDQQNWQAGNMGRDG</sequence>
<feature type="region of interest" description="Disordered" evidence="1">
    <location>
        <begin position="22"/>
        <end position="46"/>
    </location>
</feature>
<dbReference type="EMBL" id="KI686843">
    <property type="protein sequence ID" value="ETK84300.1"/>
    <property type="molecule type" value="Genomic_DNA"/>
</dbReference>
<organism evidence="2">
    <name type="scientific">Phytophthora nicotianae</name>
    <name type="common">Potato buckeye rot agent</name>
    <name type="synonym">Phytophthora parasitica</name>
    <dbReference type="NCBI Taxonomy" id="4792"/>
    <lineage>
        <taxon>Eukaryota</taxon>
        <taxon>Sar</taxon>
        <taxon>Stramenopiles</taxon>
        <taxon>Oomycota</taxon>
        <taxon>Peronosporomycetes</taxon>
        <taxon>Peronosporales</taxon>
        <taxon>Peronosporaceae</taxon>
        <taxon>Phytophthora</taxon>
    </lineage>
</organism>
<evidence type="ECO:0000313" key="3">
    <source>
        <dbReference type="EMBL" id="ETL37739.1"/>
    </source>
</evidence>
<proteinExistence type="predicted"/>
<accession>W2GPP4</accession>
<reference evidence="2" key="1">
    <citation type="submission" date="2013-11" db="EMBL/GenBank/DDBJ databases">
        <title>The Genome Sequence of Phytophthora parasitica CJ02B3.</title>
        <authorList>
            <consortium name="The Broad Institute Genomics Platform"/>
            <person name="Russ C."/>
            <person name="Tyler B."/>
            <person name="Panabieres F."/>
            <person name="Shan W."/>
            <person name="Tripathy S."/>
            <person name="Grunwald N."/>
            <person name="Machado M."/>
            <person name="Johnson C.S."/>
            <person name="Arredondo F."/>
            <person name="Hong C."/>
            <person name="Coffey M."/>
            <person name="Young S.K."/>
            <person name="Zeng Q."/>
            <person name="Gargeya S."/>
            <person name="Fitzgerald M."/>
            <person name="Abouelleil A."/>
            <person name="Alvarado L."/>
            <person name="Chapman S.B."/>
            <person name="Gainer-Dewar J."/>
            <person name="Goldberg J."/>
            <person name="Griggs A."/>
            <person name="Gujja S."/>
            <person name="Hansen M."/>
            <person name="Howarth C."/>
            <person name="Imamovic A."/>
            <person name="Ireland A."/>
            <person name="Larimer J."/>
            <person name="McCowan C."/>
            <person name="Murphy C."/>
            <person name="Pearson M."/>
            <person name="Poon T.W."/>
            <person name="Priest M."/>
            <person name="Roberts A."/>
            <person name="Saif S."/>
            <person name="Shea T."/>
            <person name="Sykes S."/>
            <person name="Wortman J."/>
            <person name="Nusbaum C."/>
            <person name="Birren B."/>
        </authorList>
    </citation>
    <scope>NUCLEOTIDE SEQUENCE [LARGE SCALE GENOMIC DNA]</scope>
    <source>
        <strain evidence="2">CJ02B3</strain>
    </source>
</reference>
<evidence type="ECO:0000313" key="2">
    <source>
        <dbReference type="EMBL" id="ETK84300.1"/>
    </source>
</evidence>